<reference evidence="1" key="1">
    <citation type="submission" date="2023-03" db="EMBL/GenBank/DDBJ databases">
        <title>Massive genome expansion in bonnet fungi (Mycena s.s.) driven by repeated elements and novel gene families across ecological guilds.</title>
        <authorList>
            <consortium name="Lawrence Berkeley National Laboratory"/>
            <person name="Harder C.B."/>
            <person name="Miyauchi S."/>
            <person name="Viragh M."/>
            <person name="Kuo A."/>
            <person name="Thoen E."/>
            <person name="Andreopoulos B."/>
            <person name="Lu D."/>
            <person name="Skrede I."/>
            <person name="Drula E."/>
            <person name="Henrissat B."/>
            <person name="Morin E."/>
            <person name="Kohler A."/>
            <person name="Barry K."/>
            <person name="LaButti K."/>
            <person name="Morin E."/>
            <person name="Salamov A."/>
            <person name="Lipzen A."/>
            <person name="Mereny Z."/>
            <person name="Hegedus B."/>
            <person name="Baldrian P."/>
            <person name="Stursova M."/>
            <person name="Weitz H."/>
            <person name="Taylor A."/>
            <person name="Grigoriev I.V."/>
            <person name="Nagy L.G."/>
            <person name="Martin F."/>
            <person name="Kauserud H."/>
        </authorList>
    </citation>
    <scope>NUCLEOTIDE SEQUENCE</scope>
    <source>
        <strain evidence="1">CBHHK188m</strain>
    </source>
</reference>
<keyword evidence="2" id="KW-1185">Reference proteome</keyword>
<proteinExistence type="predicted"/>
<evidence type="ECO:0000313" key="1">
    <source>
        <dbReference type="EMBL" id="KAJ7739693.1"/>
    </source>
</evidence>
<accession>A0AAD7IC06</accession>
<protein>
    <submittedName>
        <fullName evidence="1">Uncharacterized protein</fullName>
    </submittedName>
</protein>
<gene>
    <name evidence="1" type="ORF">DFH07DRAFT_965671</name>
</gene>
<evidence type="ECO:0000313" key="2">
    <source>
        <dbReference type="Proteomes" id="UP001215280"/>
    </source>
</evidence>
<dbReference type="EMBL" id="JARJLG010000131">
    <property type="protein sequence ID" value="KAJ7739693.1"/>
    <property type="molecule type" value="Genomic_DNA"/>
</dbReference>
<name>A0AAD7IC06_9AGAR</name>
<sequence>MLITAFSTYMALDHIMPAGLNTMFFWLGWMWESTQGARVATPALHTSCSYPCLAIPSCQSPCGHPCMAILLCQSPHANLANPAHPFPHATPYMLFPTHPSPCCKPLTL</sequence>
<comment type="caution">
    <text evidence="1">The sequence shown here is derived from an EMBL/GenBank/DDBJ whole genome shotgun (WGS) entry which is preliminary data.</text>
</comment>
<dbReference type="AlphaFoldDB" id="A0AAD7IC06"/>
<dbReference type="Proteomes" id="UP001215280">
    <property type="component" value="Unassembled WGS sequence"/>
</dbReference>
<organism evidence="1 2">
    <name type="scientific">Mycena maculata</name>
    <dbReference type="NCBI Taxonomy" id="230809"/>
    <lineage>
        <taxon>Eukaryota</taxon>
        <taxon>Fungi</taxon>
        <taxon>Dikarya</taxon>
        <taxon>Basidiomycota</taxon>
        <taxon>Agaricomycotina</taxon>
        <taxon>Agaricomycetes</taxon>
        <taxon>Agaricomycetidae</taxon>
        <taxon>Agaricales</taxon>
        <taxon>Marasmiineae</taxon>
        <taxon>Mycenaceae</taxon>
        <taxon>Mycena</taxon>
    </lineage>
</organism>